<gene>
    <name evidence="1" type="ORF">GL267_07795</name>
</gene>
<organism evidence="1">
    <name type="scientific">Acidithiobacillus ferrianus</name>
    <dbReference type="NCBI Taxonomy" id="2678518"/>
    <lineage>
        <taxon>Bacteria</taxon>
        <taxon>Pseudomonadati</taxon>
        <taxon>Pseudomonadota</taxon>
        <taxon>Acidithiobacillia</taxon>
        <taxon>Acidithiobacillales</taxon>
        <taxon>Acidithiobacillaceae</taxon>
        <taxon>Acidithiobacillus</taxon>
    </lineage>
</organism>
<dbReference type="AlphaFoldDB" id="A0A845ULN6"/>
<protein>
    <submittedName>
        <fullName evidence="1">Uncharacterized protein</fullName>
    </submittedName>
</protein>
<dbReference type="EMBL" id="WNJL01000030">
    <property type="protein sequence ID" value="NDU42548.1"/>
    <property type="molecule type" value="Genomic_DNA"/>
</dbReference>
<comment type="caution">
    <text evidence="1">The sequence shown here is derived from an EMBL/GenBank/DDBJ whole genome shotgun (WGS) entry which is preliminary data.</text>
</comment>
<name>A0A845ULN6_9PROT</name>
<evidence type="ECO:0000313" key="1">
    <source>
        <dbReference type="EMBL" id="NDU42548.1"/>
    </source>
</evidence>
<proteinExistence type="predicted"/>
<dbReference type="RefSeq" id="WP_163097549.1">
    <property type="nucleotide sequence ID" value="NZ_CP127523.1"/>
</dbReference>
<accession>A0A845ULN6</accession>
<reference evidence="1" key="1">
    <citation type="submission" date="2019-11" db="EMBL/GenBank/DDBJ databases">
        <title>Acidithiobacillus ferrianus sp. nov.: a facultatively anaerobic and extremely acidophilic chemolithoautotroph.</title>
        <authorList>
            <person name="Norris P.R."/>
            <person name="Falagan C."/>
            <person name="Moya-Beltran A."/>
            <person name="Castro M."/>
            <person name="Quatrini R."/>
            <person name="Johnson D.B."/>
        </authorList>
    </citation>
    <scope>NUCLEOTIDE SEQUENCE [LARGE SCALE GENOMIC DNA]</scope>
    <source>
        <strain evidence="1">MG</strain>
    </source>
</reference>
<sequence length="68" mass="7887">MVHPRNQRYVTGLRSDGVSPQILSMDKIVSEDALRRALGKIPEAERTEWMRPVIAARTFSTLRFDLFR</sequence>